<sequence>MDAVTFRVAGRGDLAAVDALLARSYPRLLKADYPASVLVTALPLISRARPELVVSGSYWLALLGGAVVGAGGWTPDAPGGGAAVPQLGHVRHVVTDAEQVRQGIGRGLMARVLDQARAAGMRRLDCLSTRTAVPFYAALGFRVLGPVEVPLRPGIGFPAVRMECNL</sequence>
<feature type="domain" description="N-acetyltransferase" evidence="3">
    <location>
        <begin position="4"/>
        <end position="166"/>
    </location>
</feature>
<keyword evidence="1" id="KW-0808">Transferase</keyword>
<dbReference type="AlphaFoldDB" id="A0A8X8H5K1"/>
<dbReference type="RefSeq" id="WP_152828230.1">
    <property type="nucleotide sequence ID" value="NZ_WHUT02000011.1"/>
</dbReference>
<dbReference type="PROSITE" id="PS51186">
    <property type="entry name" value="GNAT"/>
    <property type="match status" value="1"/>
</dbReference>
<evidence type="ECO:0000256" key="1">
    <source>
        <dbReference type="ARBA" id="ARBA00022679"/>
    </source>
</evidence>
<dbReference type="CDD" id="cd04301">
    <property type="entry name" value="NAT_SF"/>
    <property type="match status" value="1"/>
</dbReference>
<keyword evidence="2" id="KW-0012">Acyltransferase</keyword>
<dbReference type="Proteomes" id="UP000484076">
    <property type="component" value="Unassembled WGS sequence"/>
</dbReference>
<dbReference type="Pfam" id="PF13673">
    <property type="entry name" value="Acetyltransf_10"/>
    <property type="match status" value="1"/>
</dbReference>
<protein>
    <submittedName>
        <fullName evidence="4">GNAT family N-acetyltransferase</fullName>
    </submittedName>
</protein>
<gene>
    <name evidence="4" type="ORF">GEU84_016790</name>
</gene>
<dbReference type="InterPro" id="IPR050832">
    <property type="entry name" value="Bact_Acetyltransf"/>
</dbReference>
<dbReference type="PANTHER" id="PTHR43877">
    <property type="entry name" value="AMINOALKYLPHOSPHONATE N-ACETYLTRANSFERASE-RELATED-RELATED"/>
    <property type="match status" value="1"/>
</dbReference>
<dbReference type="SUPFAM" id="SSF55729">
    <property type="entry name" value="Acyl-CoA N-acyltransferases (Nat)"/>
    <property type="match status" value="1"/>
</dbReference>
<name>A0A8X8H5K1_9RHOB</name>
<accession>A0A8X8H5K1</accession>
<evidence type="ECO:0000259" key="3">
    <source>
        <dbReference type="PROSITE" id="PS51186"/>
    </source>
</evidence>
<evidence type="ECO:0000256" key="2">
    <source>
        <dbReference type="ARBA" id="ARBA00023315"/>
    </source>
</evidence>
<evidence type="ECO:0000313" key="5">
    <source>
        <dbReference type="Proteomes" id="UP000484076"/>
    </source>
</evidence>
<keyword evidence="5" id="KW-1185">Reference proteome</keyword>
<dbReference type="Gene3D" id="3.40.630.30">
    <property type="match status" value="1"/>
</dbReference>
<dbReference type="InterPro" id="IPR000182">
    <property type="entry name" value="GNAT_dom"/>
</dbReference>
<dbReference type="InterPro" id="IPR016181">
    <property type="entry name" value="Acyl_CoA_acyltransferase"/>
</dbReference>
<organism evidence="4 5">
    <name type="scientific">Fertoeibacter niger</name>
    <dbReference type="NCBI Taxonomy" id="2656921"/>
    <lineage>
        <taxon>Bacteria</taxon>
        <taxon>Pseudomonadati</taxon>
        <taxon>Pseudomonadota</taxon>
        <taxon>Alphaproteobacteria</taxon>
        <taxon>Rhodobacterales</taxon>
        <taxon>Paracoccaceae</taxon>
        <taxon>Fertoeibacter</taxon>
    </lineage>
</organism>
<dbReference type="GO" id="GO:0016747">
    <property type="term" value="F:acyltransferase activity, transferring groups other than amino-acyl groups"/>
    <property type="evidence" value="ECO:0007669"/>
    <property type="project" value="InterPro"/>
</dbReference>
<reference evidence="4" key="1">
    <citation type="submission" date="2020-05" db="EMBL/GenBank/DDBJ databases">
        <title>Fertoebacter nigrum gen. nov., sp. nov., a new member of the family Rhodobacteraceae.</title>
        <authorList>
            <person name="Szuroczki S."/>
            <person name="Abbaszade G."/>
            <person name="Buni D."/>
            <person name="Schumann P."/>
            <person name="Toth E."/>
        </authorList>
    </citation>
    <scope>NUCLEOTIDE SEQUENCE</scope>
    <source>
        <strain evidence="4">RG-N-1a</strain>
    </source>
</reference>
<evidence type="ECO:0000313" key="4">
    <source>
        <dbReference type="EMBL" id="NUB46058.1"/>
    </source>
</evidence>
<proteinExistence type="predicted"/>
<dbReference type="EMBL" id="WHUT02000011">
    <property type="protein sequence ID" value="NUB46058.1"/>
    <property type="molecule type" value="Genomic_DNA"/>
</dbReference>
<comment type="caution">
    <text evidence="4">The sequence shown here is derived from an EMBL/GenBank/DDBJ whole genome shotgun (WGS) entry which is preliminary data.</text>
</comment>